<evidence type="ECO:0000313" key="2">
    <source>
        <dbReference type="EMBL" id="MEA9355886.1"/>
    </source>
</evidence>
<dbReference type="Proteomes" id="UP001302274">
    <property type="component" value="Unassembled WGS sequence"/>
</dbReference>
<gene>
    <name evidence="2" type="ORF">SHI21_06730</name>
</gene>
<accession>A0ABU5VS50</accession>
<evidence type="ECO:0008006" key="4">
    <source>
        <dbReference type="Google" id="ProtNLM"/>
    </source>
</evidence>
<dbReference type="EMBL" id="JAYGJQ010000001">
    <property type="protein sequence ID" value="MEA9355886.1"/>
    <property type="molecule type" value="Genomic_DNA"/>
</dbReference>
<name>A0ABU5VS50_9BACT</name>
<protein>
    <recommendedName>
        <fullName evidence="4">Sulfatase-modifying factor enzyme domain-containing protein</fullName>
    </recommendedName>
</protein>
<keyword evidence="3" id="KW-1185">Reference proteome</keyword>
<feature type="compositionally biased region" description="Polar residues" evidence="1">
    <location>
        <begin position="615"/>
        <end position="626"/>
    </location>
</feature>
<organism evidence="2 3">
    <name type="scientific">Bacteriovorax antarcticus</name>
    <dbReference type="NCBI Taxonomy" id="3088717"/>
    <lineage>
        <taxon>Bacteria</taxon>
        <taxon>Pseudomonadati</taxon>
        <taxon>Bdellovibrionota</taxon>
        <taxon>Bacteriovoracia</taxon>
        <taxon>Bacteriovoracales</taxon>
        <taxon>Bacteriovoracaceae</taxon>
        <taxon>Bacteriovorax</taxon>
    </lineage>
</organism>
<sequence length="755" mass="78609">MSSTKELNKSWHYKQFLIAAVLFLFVGCIEKSSLEVSSNKVKKSENLNVTVSNIQIINHQIVLTGTHLDSVTTFNVKEGATVTNLQIESKSATSIVANTLMNVTFAAGKIFDFILSSASASSTFTINFSLCDSTLGGKAFDCLTTPLDKQVLSYDQVSGKWMPRDVNGLSYIGTFDASTGANPAIKPAGQYYIVSVAGDIYTSSVILGIGDWIVSNGTIWQKIDNSTVITSVFGRTGVVSAIKGDYTLTKLADVDVTTITPLSGDVLKFDGTNWVPGVVSGGGGGTVTAVSGTPPIASTGGATPAISISQATTTTDGYLSSANWNTFNNKEPAITAQGTTKFFRGDKTFVTLDTSLVPENTNLYFTDARAIAAPITAPTLTNSAIATSDTIQVALGKLQAQLNNTLSLALTGLSTATSSAITAADSILIALGKLQAQITTTDGSYVAKAGGSTLAGTTTLTGVINVSTGLGRITVVDSPAIATDVANKAYVDNATSLQRPSSYSPSCPTNYISVPAIPYYPGPSFCVMKYEAKTGSNVVAATTAAAGTPVATINRNNARTSCRLIGAGYDLISNAQWQTIARNIADQPSNWSTGTAYSGELNRGHSDGTPASKLAASTDNDGCSGTGQTCSDVVWDSQRRTNTLSNGEVIWDMGGNLLEWVSDNNVISQGAGDYTSMLNAGDNKQIRYGNDQFCGTPTVSPYCGMGFGNVGGTSGAVLRGGYLSDGDLAGVFATLMNYTPTDTDAAVGFRCVFIP</sequence>
<evidence type="ECO:0000256" key="1">
    <source>
        <dbReference type="SAM" id="MobiDB-lite"/>
    </source>
</evidence>
<dbReference type="PROSITE" id="PS51257">
    <property type="entry name" value="PROKAR_LIPOPROTEIN"/>
    <property type="match status" value="1"/>
</dbReference>
<reference evidence="2 3" key="1">
    <citation type="submission" date="2023-11" db="EMBL/GenBank/DDBJ databases">
        <title>A Novel Polar Bacteriovorax (B. antarcticus) Isolated from the Biocrust in Antarctica.</title>
        <authorList>
            <person name="Mun W."/>
            <person name="Choi S.Y."/>
            <person name="Mitchell R.J."/>
        </authorList>
    </citation>
    <scope>NUCLEOTIDE SEQUENCE [LARGE SCALE GENOMIC DNA]</scope>
    <source>
        <strain evidence="2 3">PP10</strain>
    </source>
</reference>
<proteinExistence type="predicted"/>
<dbReference type="RefSeq" id="WP_323575528.1">
    <property type="nucleotide sequence ID" value="NZ_JAYGJQ010000001.1"/>
</dbReference>
<feature type="region of interest" description="Disordered" evidence="1">
    <location>
        <begin position="595"/>
        <end position="626"/>
    </location>
</feature>
<dbReference type="SUPFAM" id="SSF56436">
    <property type="entry name" value="C-type lectin-like"/>
    <property type="match status" value="1"/>
</dbReference>
<dbReference type="InterPro" id="IPR016187">
    <property type="entry name" value="CTDL_fold"/>
</dbReference>
<dbReference type="InterPro" id="IPR042095">
    <property type="entry name" value="SUMF_sf"/>
</dbReference>
<evidence type="ECO:0000313" key="3">
    <source>
        <dbReference type="Proteomes" id="UP001302274"/>
    </source>
</evidence>
<comment type="caution">
    <text evidence="2">The sequence shown here is derived from an EMBL/GenBank/DDBJ whole genome shotgun (WGS) entry which is preliminary data.</text>
</comment>
<dbReference type="Gene3D" id="3.90.1580.10">
    <property type="entry name" value="paralog of FGE (formylglycine-generating enzyme)"/>
    <property type="match status" value="1"/>
</dbReference>